<sequence length="146" mass="15898">MLGSRTTSGAGVLVEVAGVAPGLRCWTARRTKGGLPPPTGSSNPTPAREELGPRCMRRWPDYWRRSRENRSNCATGVKHEGASPRCKILSHCGLRSEEVCPARSKLLNPYLCAARSGATRFQDLGPKVPHMSEHCLVPPLVGENLR</sequence>
<keyword evidence="3" id="KW-1185">Reference proteome</keyword>
<comment type="caution">
    <text evidence="2">The sequence shown here is derived from an EMBL/GenBank/DDBJ whole genome shotgun (WGS) entry which is preliminary data.</text>
</comment>
<accession>A0AAV7M272</accession>
<protein>
    <submittedName>
        <fullName evidence="2">Uncharacterized protein</fullName>
    </submittedName>
</protein>
<evidence type="ECO:0000313" key="2">
    <source>
        <dbReference type="EMBL" id="KAJ1095973.1"/>
    </source>
</evidence>
<gene>
    <name evidence="2" type="ORF">NDU88_001122</name>
</gene>
<reference evidence="2" key="1">
    <citation type="journal article" date="2022" name="bioRxiv">
        <title>Sequencing and chromosome-scale assembly of the giantPleurodeles waltlgenome.</title>
        <authorList>
            <person name="Brown T."/>
            <person name="Elewa A."/>
            <person name="Iarovenko S."/>
            <person name="Subramanian E."/>
            <person name="Araus A.J."/>
            <person name="Petzold A."/>
            <person name="Susuki M."/>
            <person name="Suzuki K.-i.T."/>
            <person name="Hayashi T."/>
            <person name="Toyoda A."/>
            <person name="Oliveira C."/>
            <person name="Osipova E."/>
            <person name="Leigh N.D."/>
            <person name="Simon A."/>
            <person name="Yun M.H."/>
        </authorList>
    </citation>
    <scope>NUCLEOTIDE SEQUENCE</scope>
    <source>
        <strain evidence="2">20211129_DDA</strain>
        <tissue evidence="2">Liver</tissue>
    </source>
</reference>
<dbReference type="AlphaFoldDB" id="A0AAV7M272"/>
<dbReference type="Proteomes" id="UP001066276">
    <property type="component" value="Chromosome 10"/>
</dbReference>
<evidence type="ECO:0000256" key="1">
    <source>
        <dbReference type="SAM" id="MobiDB-lite"/>
    </source>
</evidence>
<organism evidence="2 3">
    <name type="scientific">Pleurodeles waltl</name>
    <name type="common">Iberian ribbed newt</name>
    <dbReference type="NCBI Taxonomy" id="8319"/>
    <lineage>
        <taxon>Eukaryota</taxon>
        <taxon>Metazoa</taxon>
        <taxon>Chordata</taxon>
        <taxon>Craniata</taxon>
        <taxon>Vertebrata</taxon>
        <taxon>Euteleostomi</taxon>
        <taxon>Amphibia</taxon>
        <taxon>Batrachia</taxon>
        <taxon>Caudata</taxon>
        <taxon>Salamandroidea</taxon>
        <taxon>Salamandridae</taxon>
        <taxon>Pleurodelinae</taxon>
        <taxon>Pleurodeles</taxon>
    </lineage>
</organism>
<dbReference type="EMBL" id="JANPWB010000014">
    <property type="protein sequence ID" value="KAJ1095973.1"/>
    <property type="molecule type" value="Genomic_DNA"/>
</dbReference>
<proteinExistence type="predicted"/>
<name>A0AAV7M272_PLEWA</name>
<evidence type="ECO:0000313" key="3">
    <source>
        <dbReference type="Proteomes" id="UP001066276"/>
    </source>
</evidence>
<feature type="region of interest" description="Disordered" evidence="1">
    <location>
        <begin position="28"/>
        <end position="52"/>
    </location>
</feature>